<dbReference type="PANTHER" id="PTHR12320">
    <property type="entry name" value="PROTEIN PHOSPHATASE 2C"/>
    <property type="match status" value="1"/>
</dbReference>
<evidence type="ECO:0000256" key="2">
    <source>
        <dbReference type="SAM" id="MobiDB-lite"/>
    </source>
</evidence>
<sequence>MQLWNVVGSGWPLLSGPASSRAKFRSPCAYPVTRVRSTGSKRSFHSSPSSRSERRISYRVAASASGKCQKLSPAKNVISFNPEEQAALGLQTGTTALTRKMSRFDSGEDAFFVSKVNDEPNAIAFGVADGVGGWAESGVDPADFSHALCSNMAQAALDWNSKLEKVRPRALMQAGYERCIADQSIFAGGSTASIGIAHTDGRVELANLGDSGSILCRLAAIHHYSIPQTHDFNTPYQLTLVPPRMRIQSSIFGGRVFEDLPQHANVTNLKMQHGDVLILATDGVLDNLFNQDILNSITDQMITTGAWNVTSESGIRVAADLDKFTHEGGHIPETRVSSALAKDPQSQQPIPNARTRHLPLQSLLALTVVRQAKVASMDRHRDGPFAKQAQRYHPWDRWRGGKIDDICVIVVVAVEKGEQDHDENSNSTSMPARRVKLEKRTGHEV</sequence>
<gene>
    <name evidence="4" type="ORF">ACJ73_07516</name>
</gene>
<dbReference type="SMART" id="SM00332">
    <property type="entry name" value="PP2Cc"/>
    <property type="match status" value="1"/>
</dbReference>
<dbReference type="PANTHER" id="PTHR12320:SF1">
    <property type="entry name" value="PROTEIN PHOSPHATASE PTC7 HOMOLOG"/>
    <property type="match status" value="1"/>
</dbReference>
<proteinExistence type="inferred from homology"/>
<comment type="similarity">
    <text evidence="1">Belongs to the PP2C family.</text>
</comment>
<dbReference type="OrthoDB" id="60843at2759"/>
<dbReference type="AlphaFoldDB" id="A0A1J9PZ23"/>
<dbReference type="VEuPathDB" id="FungiDB:ACJ73_07516"/>
<feature type="region of interest" description="Disordered" evidence="2">
    <location>
        <begin position="418"/>
        <end position="445"/>
    </location>
</feature>
<accession>A0A1J9PZ23</accession>
<keyword evidence="1" id="KW-0464">Manganese</keyword>
<feature type="region of interest" description="Disordered" evidence="2">
    <location>
        <begin position="335"/>
        <end position="354"/>
    </location>
</feature>
<comment type="catalytic activity">
    <reaction evidence="1">
        <text>O-phospho-L-seryl-[protein] + H2O = L-seryl-[protein] + phosphate</text>
        <dbReference type="Rhea" id="RHEA:20629"/>
        <dbReference type="Rhea" id="RHEA-COMP:9863"/>
        <dbReference type="Rhea" id="RHEA-COMP:11604"/>
        <dbReference type="ChEBI" id="CHEBI:15377"/>
        <dbReference type="ChEBI" id="CHEBI:29999"/>
        <dbReference type="ChEBI" id="CHEBI:43474"/>
        <dbReference type="ChEBI" id="CHEBI:83421"/>
        <dbReference type="EC" id="3.1.3.16"/>
    </reaction>
</comment>
<dbReference type="InterPro" id="IPR001932">
    <property type="entry name" value="PPM-type_phosphatase-like_dom"/>
</dbReference>
<protein>
    <recommendedName>
        <fullName evidence="1">Protein phosphatase</fullName>
        <ecNumber evidence="1">3.1.3.16</ecNumber>
    </recommendedName>
</protein>
<comment type="cofactor">
    <cofactor evidence="1">
        <name>Mn(2+)</name>
        <dbReference type="ChEBI" id="CHEBI:29035"/>
    </cofactor>
</comment>
<dbReference type="Gene3D" id="3.60.40.10">
    <property type="entry name" value="PPM-type phosphatase domain"/>
    <property type="match status" value="1"/>
</dbReference>
<dbReference type="Proteomes" id="UP000242791">
    <property type="component" value="Unassembled WGS sequence"/>
</dbReference>
<dbReference type="EC" id="3.1.3.16" evidence="1"/>
<dbReference type="GO" id="GO:0046872">
    <property type="term" value="F:metal ion binding"/>
    <property type="evidence" value="ECO:0007669"/>
    <property type="project" value="UniProtKB-UniRule"/>
</dbReference>
<feature type="domain" description="PPM-type phosphatase" evidence="3">
    <location>
        <begin position="94"/>
        <end position="413"/>
    </location>
</feature>
<keyword evidence="1" id="KW-0479">Metal-binding</keyword>
<dbReference type="PROSITE" id="PS51746">
    <property type="entry name" value="PPM_2"/>
    <property type="match status" value="1"/>
</dbReference>
<comment type="caution">
    <text evidence="4">The sequence shown here is derived from an EMBL/GenBank/DDBJ whole genome shotgun (WGS) entry which is preliminary data.</text>
</comment>
<organism evidence="4 5">
    <name type="scientific">Blastomyces percursus</name>
    <dbReference type="NCBI Taxonomy" id="1658174"/>
    <lineage>
        <taxon>Eukaryota</taxon>
        <taxon>Fungi</taxon>
        <taxon>Dikarya</taxon>
        <taxon>Ascomycota</taxon>
        <taxon>Pezizomycotina</taxon>
        <taxon>Eurotiomycetes</taxon>
        <taxon>Eurotiomycetidae</taxon>
        <taxon>Onygenales</taxon>
        <taxon>Ajellomycetaceae</taxon>
        <taxon>Blastomyces</taxon>
    </lineage>
</organism>
<reference evidence="4 5" key="1">
    <citation type="submission" date="2015-08" db="EMBL/GenBank/DDBJ databases">
        <title>Emmonsia species relationships and genome sequence.</title>
        <authorList>
            <person name="Cuomo C.A."/>
            <person name="Schwartz I.S."/>
            <person name="Kenyon C."/>
            <person name="De Hoog G.S."/>
            <person name="Govender N.P."/>
            <person name="Botha A."/>
            <person name="Moreno L."/>
            <person name="De Vries M."/>
            <person name="Munoz J.F."/>
            <person name="Stielow J.B."/>
        </authorList>
    </citation>
    <scope>NUCLEOTIDE SEQUENCE [LARGE SCALE GENOMIC DNA]</scope>
    <source>
        <strain evidence="4 5">EI222</strain>
    </source>
</reference>
<dbReference type="STRING" id="1658174.A0A1J9PZ23"/>
<evidence type="ECO:0000313" key="5">
    <source>
        <dbReference type="Proteomes" id="UP000242791"/>
    </source>
</evidence>
<dbReference type="SUPFAM" id="SSF81606">
    <property type="entry name" value="PP2C-like"/>
    <property type="match status" value="1"/>
</dbReference>
<keyword evidence="1" id="KW-0378">Hydrolase</keyword>
<dbReference type="GO" id="GO:0004722">
    <property type="term" value="F:protein serine/threonine phosphatase activity"/>
    <property type="evidence" value="ECO:0007669"/>
    <property type="project" value="UniProtKB-EC"/>
</dbReference>
<evidence type="ECO:0000313" key="4">
    <source>
        <dbReference type="EMBL" id="OJD21146.1"/>
    </source>
</evidence>
<dbReference type="EMBL" id="LGTZ01001534">
    <property type="protein sequence ID" value="OJD21146.1"/>
    <property type="molecule type" value="Genomic_DNA"/>
</dbReference>
<keyword evidence="1" id="KW-0904">Protein phosphatase</keyword>
<dbReference type="InterPro" id="IPR036457">
    <property type="entry name" value="PPM-type-like_dom_sf"/>
</dbReference>
<evidence type="ECO:0000259" key="3">
    <source>
        <dbReference type="PROSITE" id="PS51746"/>
    </source>
</evidence>
<dbReference type="Pfam" id="PF13672">
    <property type="entry name" value="PP2C_2"/>
    <property type="match status" value="1"/>
</dbReference>
<dbReference type="InterPro" id="IPR039123">
    <property type="entry name" value="PPTC7"/>
</dbReference>
<comment type="cofactor">
    <cofactor evidence="1">
        <name>Mg(2+)</name>
        <dbReference type="ChEBI" id="CHEBI:18420"/>
    </cofactor>
</comment>
<comment type="catalytic activity">
    <reaction evidence="1">
        <text>O-phospho-L-threonyl-[protein] + H2O = L-threonyl-[protein] + phosphate</text>
        <dbReference type="Rhea" id="RHEA:47004"/>
        <dbReference type="Rhea" id="RHEA-COMP:11060"/>
        <dbReference type="Rhea" id="RHEA-COMP:11605"/>
        <dbReference type="ChEBI" id="CHEBI:15377"/>
        <dbReference type="ChEBI" id="CHEBI:30013"/>
        <dbReference type="ChEBI" id="CHEBI:43474"/>
        <dbReference type="ChEBI" id="CHEBI:61977"/>
        <dbReference type="EC" id="3.1.3.16"/>
    </reaction>
</comment>
<keyword evidence="5" id="KW-1185">Reference proteome</keyword>
<keyword evidence="1" id="KW-0460">Magnesium</keyword>
<name>A0A1J9PZ23_9EURO</name>
<evidence type="ECO:0000256" key="1">
    <source>
        <dbReference type="RuleBase" id="RU366020"/>
    </source>
</evidence>